<feature type="domain" description="Signal transduction histidine kinase subgroup 3 dimerisation and phosphoacceptor" evidence="5">
    <location>
        <begin position="176"/>
        <end position="240"/>
    </location>
</feature>
<dbReference type="PANTHER" id="PTHR24421:SF63">
    <property type="entry name" value="SENSOR HISTIDINE KINASE DESK"/>
    <property type="match status" value="1"/>
</dbReference>
<reference evidence="7" key="1">
    <citation type="submission" date="2016-10" db="EMBL/GenBank/DDBJ databases">
        <authorList>
            <person name="Varghese N."/>
            <person name="Submissions S."/>
        </authorList>
    </citation>
    <scope>NUCLEOTIDE SEQUENCE [LARGE SCALE GENOMIC DNA]</scope>
    <source>
        <strain evidence="7">CGMCC 4.578</strain>
    </source>
</reference>
<keyword evidence="2 6" id="KW-0418">Kinase</keyword>
<protein>
    <submittedName>
        <fullName evidence="6">Signal transduction histidine kinase</fullName>
    </submittedName>
</protein>
<evidence type="ECO:0000256" key="4">
    <source>
        <dbReference type="SAM" id="Phobius"/>
    </source>
</evidence>
<dbReference type="InterPro" id="IPR036890">
    <property type="entry name" value="HATPase_C_sf"/>
</dbReference>
<evidence type="ECO:0000256" key="2">
    <source>
        <dbReference type="ARBA" id="ARBA00022777"/>
    </source>
</evidence>
<dbReference type="GO" id="GO:0016020">
    <property type="term" value="C:membrane"/>
    <property type="evidence" value="ECO:0007669"/>
    <property type="project" value="InterPro"/>
</dbReference>
<feature type="transmembrane region" description="Helical" evidence="4">
    <location>
        <begin position="492"/>
        <end position="508"/>
    </location>
</feature>
<keyword evidence="3" id="KW-0902">Two-component regulatory system</keyword>
<keyword evidence="4" id="KW-0812">Transmembrane</keyword>
<keyword evidence="4" id="KW-1133">Transmembrane helix</keyword>
<evidence type="ECO:0000256" key="3">
    <source>
        <dbReference type="ARBA" id="ARBA00023012"/>
    </source>
</evidence>
<evidence type="ECO:0000313" key="6">
    <source>
        <dbReference type="EMBL" id="SES46944.1"/>
    </source>
</evidence>
<dbReference type="InterPro" id="IPR050482">
    <property type="entry name" value="Sensor_HK_TwoCompSys"/>
</dbReference>
<feature type="transmembrane region" description="Helical" evidence="4">
    <location>
        <begin position="32"/>
        <end position="53"/>
    </location>
</feature>
<dbReference type="Gene3D" id="1.20.5.1930">
    <property type="match status" value="2"/>
</dbReference>
<gene>
    <name evidence="6" type="ORF">SAMN05216195_115243</name>
</gene>
<keyword evidence="4" id="KW-0472">Membrane</keyword>
<evidence type="ECO:0000259" key="5">
    <source>
        <dbReference type="Pfam" id="PF07730"/>
    </source>
</evidence>
<feature type="transmembrane region" description="Helical" evidence="4">
    <location>
        <begin position="444"/>
        <end position="462"/>
    </location>
</feature>
<accession>A0A1H9XLF4</accession>
<feature type="transmembrane region" description="Helical" evidence="4">
    <location>
        <begin position="5"/>
        <end position="26"/>
    </location>
</feature>
<dbReference type="GO" id="GO:0046983">
    <property type="term" value="F:protein dimerization activity"/>
    <property type="evidence" value="ECO:0007669"/>
    <property type="project" value="InterPro"/>
</dbReference>
<feature type="domain" description="Signal transduction histidine kinase subgroup 3 dimerisation and phosphoacceptor" evidence="5">
    <location>
        <begin position="556"/>
        <end position="620"/>
    </location>
</feature>
<sequence length="747" mass="80159">MSRRLAYVVISVVFANYLGNAFFYVLQVSATLPRIVSSLACLLTIGFLQLRVFSRPGADLRSGRAYLALGAMAALVYVPMYFFPAAWPGMPGFLAGSALLVLPNRVRWLAFALVALSNSLIQTFYQPALPLLGQMYYVVTPMVAGLVVYGLSRLPSLVLQLETARSELAELAVSQERLRFARDLHDLLGFSLSAITLKVELARRLIGEHTDRALRELAEILGIAREALTDVRAVASSYRELSLTDEIESARSVLTAAGVGTTIETDHADLSPRSRTALATVLREGVTNLLRHSDATRCSITISGTDQFVSIDIVNDGAPAEVGTERGSGLANLATRTTAIGGSLLAQANPDGTYRLHAEVPVDPVPEEPSGRRRRLAGPTIATKFAQVLVTSVVVGYVITTATLVLNEYVRIGTTGIVLASAGVAGTAALVLGLVSRPRVRLSVARRFGVLAALAVCVYVPQVVYGNPYLGLPGFLAGSVALILPMRAGWPAAIAVVAGQGVIFGAYGFGAVDIAYGVMATTNHGLVLYALSRLRSMVTELHEAREELAAAAVTQERLRFARDLHDLLGYSLSAITLKSELTHRLASIDPGRARQELTEVLEISRQALADVRSVALSYRELSFDEETQSAQALLSAADIAVTVRIDACDQLPTDVKVTLATVLREGVTNLLRHSKAEHCEIVLSSSRHLVTMDIVNDGIPSIERRSRDGSGIGNLTTRVRALGGDLHAGLTPEHTYRLRAEIPLPFN</sequence>
<dbReference type="AlphaFoldDB" id="A0A1H9XLF4"/>
<evidence type="ECO:0000313" key="7">
    <source>
        <dbReference type="Proteomes" id="UP000199028"/>
    </source>
</evidence>
<evidence type="ECO:0000256" key="1">
    <source>
        <dbReference type="ARBA" id="ARBA00022679"/>
    </source>
</evidence>
<dbReference type="RefSeq" id="WP_170176568.1">
    <property type="nucleotide sequence ID" value="NZ_FOFT01000015.1"/>
</dbReference>
<keyword evidence="1" id="KW-0808">Transferase</keyword>
<dbReference type="Pfam" id="PF07730">
    <property type="entry name" value="HisKA_3"/>
    <property type="match status" value="2"/>
</dbReference>
<dbReference type="Proteomes" id="UP000199028">
    <property type="component" value="Unassembled WGS sequence"/>
</dbReference>
<dbReference type="CDD" id="cd16917">
    <property type="entry name" value="HATPase_UhpB-NarQ-NarX-like"/>
    <property type="match status" value="2"/>
</dbReference>
<proteinExistence type="predicted"/>
<dbReference type="GO" id="GO:0000155">
    <property type="term" value="F:phosphorelay sensor kinase activity"/>
    <property type="evidence" value="ECO:0007669"/>
    <property type="project" value="InterPro"/>
</dbReference>
<dbReference type="EMBL" id="FOFT01000015">
    <property type="protein sequence ID" value="SES46944.1"/>
    <property type="molecule type" value="Genomic_DNA"/>
</dbReference>
<dbReference type="PANTHER" id="PTHR24421">
    <property type="entry name" value="NITRATE/NITRITE SENSOR PROTEIN NARX-RELATED"/>
    <property type="match status" value="1"/>
</dbReference>
<keyword evidence="7" id="KW-1185">Reference proteome</keyword>
<name>A0A1H9XLF4_9PSEU</name>
<feature type="transmembrane region" description="Helical" evidence="4">
    <location>
        <begin position="65"/>
        <end position="86"/>
    </location>
</feature>
<dbReference type="SUPFAM" id="SSF55874">
    <property type="entry name" value="ATPase domain of HSP90 chaperone/DNA topoisomerase II/histidine kinase"/>
    <property type="match status" value="2"/>
</dbReference>
<feature type="transmembrane region" description="Helical" evidence="4">
    <location>
        <begin position="412"/>
        <end position="432"/>
    </location>
</feature>
<organism evidence="6 7">
    <name type="scientific">Lentzea flaviverrucosa</name>
    <dbReference type="NCBI Taxonomy" id="200379"/>
    <lineage>
        <taxon>Bacteria</taxon>
        <taxon>Bacillati</taxon>
        <taxon>Actinomycetota</taxon>
        <taxon>Actinomycetes</taxon>
        <taxon>Pseudonocardiales</taxon>
        <taxon>Pseudonocardiaceae</taxon>
        <taxon>Lentzea</taxon>
    </lineage>
</organism>
<dbReference type="Gene3D" id="3.30.565.10">
    <property type="entry name" value="Histidine kinase-like ATPase, C-terminal domain"/>
    <property type="match status" value="2"/>
</dbReference>
<dbReference type="InterPro" id="IPR011712">
    <property type="entry name" value="Sig_transdc_His_kin_sub3_dim/P"/>
</dbReference>
<feature type="transmembrane region" description="Helical" evidence="4">
    <location>
        <begin position="381"/>
        <end position="406"/>
    </location>
</feature>